<keyword evidence="4" id="KW-1185">Reference proteome</keyword>
<evidence type="ECO:0000313" key="3">
    <source>
        <dbReference type="EMBL" id="QBJ92896.1"/>
    </source>
</evidence>
<reference evidence="3 4" key="1">
    <citation type="submission" date="2018-08" db="EMBL/GenBank/DDBJ databases">
        <title>The complete genome sequence of Streptomyces seoulensis, a pioneer strain for nickel superoxide dismutase discovery.</title>
        <authorList>
            <person name="Shin J."/>
            <person name="Lee J.-S."/>
            <person name="Lee E.-J."/>
            <person name="Youn H.-D."/>
        </authorList>
    </citation>
    <scope>NUCLEOTIDE SEQUENCE [LARGE SCALE GENOMIC DNA]</scope>
    <source>
        <strain evidence="3 4">KCTC 9819</strain>
    </source>
</reference>
<dbReference type="InterPro" id="IPR002397">
    <property type="entry name" value="Cyt_P450_B"/>
</dbReference>
<dbReference type="RefSeq" id="WP_107059588.1">
    <property type="nucleotide sequence ID" value="NZ_CP032229.1"/>
</dbReference>
<dbReference type="PANTHER" id="PTHR46696">
    <property type="entry name" value="P450, PUTATIVE (EUROFUNG)-RELATED"/>
    <property type="match status" value="1"/>
</dbReference>
<dbReference type="GO" id="GO:0008395">
    <property type="term" value="F:steroid hydroxylase activity"/>
    <property type="evidence" value="ECO:0007669"/>
    <property type="project" value="TreeGrafter"/>
</dbReference>
<dbReference type="Gene3D" id="1.10.630.10">
    <property type="entry name" value="Cytochrome P450"/>
    <property type="match status" value="1"/>
</dbReference>
<dbReference type="Proteomes" id="UP000292547">
    <property type="component" value="Chromosome"/>
</dbReference>
<dbReference type="GO" id="GO:0036199">
    <property type="term" value="F:cholest-4-en-3-one 26-monooxygenase activity"/>
    <property type="evidence" value="ECO:0007669"/>
    <property type="project" value="TreeGrafter"/>
</dbReference>
<gene>
    <name evidence="3" type="ORF">D0Z67_23165</name>
</gene>
<dbReference type="EMBL" id="CP032229">
    <property type="protein sequence ID" value="QBJ92896.1"/>
    <property type="molecule type" value="Genomic_DNA"/>
</dbReference>
<evidence type="ECO:0000256" key="2">
    <source>
        <dbReference type="SAM" id="MobiDB-lite"/>
    </source>
</evidence>
<dbReference type="OrthoDB" id="5241086at2"/>
<sequence>MIPTPPPRHRLPHAPAPVSWQDEPGTADDPPGAGFWAVTRHADALRVLEDPTTYSSLPGPGELPLLRRLLSHQDPPQHTRLRDHAARALTPERVRRFTETARERARTLLTRALDTARASDGVLDLAGAVSDPYTALNLADLLGIPHADRRRLAGWTGPRALDDMAGYAPHLIVHRRRYPDDDLVTALAHNARLTSDELRMLVPLLLTTGLAPMRDAAAGGLALLAEHPEVYRSLRDGTAELGAAIEELLRLRPPLLSLRRTAATDTELSGRRIRRGDTVIVSLTAAHRDDRVFTDPARLDLARTPNPHLSLGAGPHLCLGADFARLQLRVLHEEVLRALPELRLAGPVLSSGSGVTDGVASLPVRAG</sequence>
<dbReference type="PRINTS" id="PR00385">
    <property type="entry name" value="P450"/>
</dbReference>
<dbReference type="SUPFAM" id="SSF48264">
    <property type="entry name" value="Cytochrome P450"/>
    <property type="match status" value="1"/>
</dbReference>
<proteinExistence type="inferred from homology"/>
<organism evidence="3 4">
    <name type="scientific">Streptomyces seoulensis</name>
    <dbReference type="NCBI Taxonomy" id="73044"/>
    <lineage>
        <taxon>Bacteria</taxon>
        <taxon>Bacillati</taxon>
        <taxon>Actinomycetota</taxon>
        <taxon>Actinomycetes</taxon>
        <taxon>Kitasatosporales</taxon>
        <taxon>Streptomycetaceae</taxon>
        <taxon>Streptomyces</taxon>
    </lineage>
</organism>
<dbReference type="PRINTS" id="PR00359">
    <property type="entry name" value="BP450"/>
</dbReference>
<comment type="similarity">
    <text evidence="1">Belongs to the cytochrome P450 family.</text>
</comment>
<dbReference type="InterPro" id="IPR036396">
    <property type="entry name" value="Cyt_P450_sf"/>
</dbReference>
<dbReference type="GO" id="GO:0006707">
    <property type="term" value="P:cholesterol catabolic process"/>
    <property type="evidence" value="ECO:0007669"/>
    <property type="project" value="TreeGrafter"/>
</dbReference>
<evidence type="ECO:0000313" key="4">
    <source>
        <dbReference type="Proteomes" id="UP000292547"/>
    </source>
</evidence>
<evidence type="ECO:0000256" key="1">
    <source>
        <dbReference type="ARBA" id="ARBA00010617"/>
    </source>
</evidence>
<dbReference type="InterPro" id="IPR001128">
    <property type="entry name" value="Cyt_P450"/>
</dbReference>
<name>A0A4V1A004_STRSO</name>
<dbReference type="GeneID" id="300101813"/>
<accession>A0A4V1A004</accession>
<dbReference type="GO" id="GO:0020037">
    <property type="term" value="F:heme binding"/>
    <property type="evidence" value="ECO:0007669"/>
    <property type="project" value="InterPro"/>
</dbReference>
<protein>
    <submittedName>
        <fullName evidence="3">Cytochrome P450</fullName>
    </submittedName>
</protein>
<dbReference type="Pfam" id="PF00067">
    <property type="entry name" value="p450"/>
    <property type="match status" value="1"/>
</dbReference>
<dbReference type="AlphaFoldDB" id="A0A4V1A004"/>
<dbReference type="STRING" id="73044.GCA_000725795_03470"/>
<feature type="region of interest" description="Disordered" evidence="2">
    <location>
        <begin position="1"/>
        <end position="32"/>
    </location>
</feature>
<dbReference type="PANTHER" id="PTHR46696:SF4">
    <property type="entry name" value="BIOTIN BIOSYNTHESIS CYTOCHROME P450"/>
    <property type="match status" value="1"/>
</dbReference>
<dbReference type="GO" id="GO:0005506">
    <property type="term" value="F:iron ion binding"/>
    <property type="evidence" value="ECO:0007669"/>
    <property type="project" value="InterPro"/>
</dbReference>
<dbReference type="KEGG" id="sseo:D0Z67_23165"/>